<reference evidence="2" key="1">
    <citation type="submission" date="2021-01" db="EMBL/GenBank/DDBJ databases">
        <title>Whole genome shotgun sequence of Demequina activiva NBRC 110675.</title>
        <authorList>
            <person name="Komaki H."/>
            <person name="Tamura T."/>
        </authorList>
    </citation>
    <scope>NUCLEOTIDE SEQUENCE</scope>
    <source>
        <strain evidence="2">NBRC 110675</strain>
    </source>
</reference>
<evidence type="ECO:0008006" key="4">
    <source>
        <dbReference type="Google" id="ProtNLM"/>
    </source>
</evidence>
<name>A0A919Q3C9_9MICO</name>
<sequence>MSDDTQTSRPYGGNTRAAWLATATGIPIYVILSAVVWGPGVALYAAIADEPGATVDSAALAVIAAVGILIAVVGIAFVAHTVGRVVFARTNDQELGKAAVAFGAMAAVLAVVPVVLIAMGQDDPWAAAAASVVIILFPCALTSAATRALLPSVDRFAALRTAVIVLLVLAVIAVVVFTFYAFV</sequence>
<evidence type="ECO:0000313" key="2">
    <source>
        <dbReference type="EMBL" id="GIG55522.1"/>
    </source>
</evidence>
<keyword evidence="1" id="KW-0472">Membrane</keyword>
<feature type="transmembrane region" description="Helical" evidence="1">
    <location>
        <begin position="99"/>
        <end position="119"/>
    </location>
</feature>
<evidence type="ECO:0000313" key="3">
    <source>
        <dbReference type="Proteomes" id="UP000652354"/>
    </source>
</evidence>
<proteinExistence type="predicted"/>
<dbReference type="Proteomes" id="UP000652354">
    <property type="component" value="Unassembled WGS sequence"/>
</dbReference>
<dbReference type="AlphaFoldDB" id="A0A919Q3C9"/>
<dbReference type="EMBL" id="BONR01000006">
    <property type="protein sequence ID" value="GIG55522.1"/>
    <property type="molecule type" value="Genomic_DNA"/>
</dbReference>
<feature type="transmembrane region" description="Helical" evidence="1">
    <location>
        <begin position="162"/>
        <end position="182"/>
    </location>
</feature>
<evidence type="ECO:0000256" key="1">
    <source>
        <dbReference type="SAM" id="Phobius"/>
    </source>
</evidence>
<gene>
    <name evidence="2" type="ORF">Dac01nite_22740</name>
</gene>
<feature type="transmembrane region" description="Helical" evidence="1">
    <location>
        <begin position="59"/>
        <end position="87"/>
    </location>
</feature>
<accession>A0A919Q3C9</accession>
<dbReference type="RefSeq" id="WP_203657104.1">
    <property type="nucleotide sequence ID" value="NZ_BONR01000006.1"/>
</dbReference>
<keyword evidence="3" id="KW-1185">Reference proteome</keyword>
<keyword evidence="1" id="KW-1133">Transmembrane helix</keyword>
<feature type="transmembrane region" description="Helical" evidence="1">
    <location>
        <begin position="26"/>
        <end position="47"/>
    </location>
</feature>
<comment type="caution">
    <text evidence="2">The sequence shown here is derived from an EMBL/GenBank/DDBJ whole genome shotgun (WGS) entry which is preliminary data.</text>
</comment>
<organism evidence="2 3">
    <name type="scientific">Demequina activiva</name>
    <dbReference type="NCBI Taxonomy" id="1582364"/>
    <lineage>
        <taxon>Bacteria</taxon>
        <taxon>Bacillati</taxon>
        <taxon>Actinomycetota</taxon>
        <taxon>Actinomycetes</taxon>
        <taxon>Micrococcales</taxon>
        <taxon>Demequinaceae</taxon>
        <taxon>Demequina</taxon>
    </lineage>
</organism>
<feature type="transmembrane region" description="Helical" evidence="1">
    <location>
        <begin position="125"/>
        <end position="150"/>
    </location>
</feature>
<keyword evidence="1" id="KW-0812">Transmembrane</keyword>
<protein>
    <recommendedName>
        <fullName evidence="4">Yip1 domain-containing protein</fullName>
    </recommendedName>
</protein>